<dbReference type="GeneID" id="70580490"/>
<evidence type="ECO:0000313" key="6">
    <source>
        <dbReference type="Proteomes" id="UP000593842"/>
    </source>
</evidence>
<reference evidence="1" key="2">
    <citation type="journal article" date="2020" name="Microbiol. Resour. Announc.">
        <title>Complete Genome Sequence of Faecalibacillus intestinalis JCM 34082, Isolated from Feces from a Healthy Japanese Female.</title>
        <authorList>
            <person name="Sakamoto M."/>
            <person name="Ikeyama N."/>
            <person name="Toyoda A."/>
            <person name="Murakami T."/>
            <person name="Mori H."/>
            <person name="Ohkuma M."/>
        </authorList>
    </citation>
    <scope>NUCLEOTIDE SEQUENCE</scope>
    <source>
        <strain evidence="1">14EGH31</strain>
    </source>
</reference>
<dbReference type="InterPro" id="IPR052174">
    <property type="entry name" value="Flavoredoxin"/>
</dbReference>
<name>A0A2T3FL97_9FIRM</name>
<keyword evidence="5" id="KW-1185">Reference proteome</keyword>
<evidence type="ECO:0000313" key="3">
    <source>
        <dbReference type="EMBL" id="MCQ5062193.1"/>
    </source>
</evidence>
<protein>
    <submittedName>
        <fullName evidence="2 4">Flavin reductase</fullName>
    </submittedName>
</protein>
<accession>A0A2T3FL97</accession>
<dbReference type="PANTHER" id="PTHR43567:SF5">
    <property type="entry name" value="HYPOTHETICAL CYTOSOLIC PROTEIN"/>
    <property type="match status" value="1"/>
</dbReference>
<dbReference type="Proteomes" id="UP000240974">
    <property type="component" value="Unassembled WGS sequence"/>
</dbReference>
<dbReference type="Proteomes" id="UP001204814">
    <property type="component" value="Unassembled WGS sequence"/>
</dbReference>
<dbReference type="EMBL" id="JANGBO010000010">
    <property type="protein sequence ID" value="MCQ5062193.1"/>
    <property type="molecule type" value="Genomic_DNA"/>
</dbReference>
<reference evidence="2" key="4">
    <citation type="submission" date="2021-10" db="EMBL/GenBank/DDBJ databases">
        <title>Collection of gut derived symbiotic bacterial strains cultured from healthy donors.</title>
        <authorList>
            <person name="Lin H."/>
            <person name="Littmann E."/>
            <person name="Kohout C."/>
            <person name="Pamer E.G."/>
        </authorList>
    </citation>
    <scope>NUCLEOTIDE SEQUENCE</scope>
    <source>
        <strain evidence="2">DFI.5.2</strain>
    </source>
</reference>
<reference evidence="3" key="5">
    <citation type="submission" date="2022-06" db="EMBL/GenBank/DDBJ databases">
        <title>Isolation of gut microbiota from human fecal samples.</title>
        <authorList>
            <person name="Pamer E.G."/>
            <person name="Barat B."/>
            <person name="Waligurski E."/>
            <person name="Medina S."/>
            <person name="Paddock L."/>
            <person name="Mostad J."/>
        </authorList>
    </citation>
    <scope>NUCLEOTIDE SEQUENCE</scope>
    <source>
        <strain evidence="3">DFI.6.24</strain>
    </source>
</reference>
<dbReference type="EMBL" id="JAJDKQ010000001">
    <property type="protein sequence ID" value="MCB8560422.1"/>
    <property type="molecule type" value="Genomic_DNA"/>
</dbReference>
<dbReference type="Proteomes" id="UP000593842">
    <property type="component" value="Chromosome"/>
</dbReference>
<reference evidence="4 5" key="1">
    <citation type="journal article" date="2019" name="Int. J. Syst. Evol. Microbiol.">
        <title>Faecalibacillus intestinalis gen. nov., sp. nov. and Faecalibacillus faecis sp. nov., isolated from human faeces.</title>
        <authorList>
            <person name="Seo B."/>
            <person name="Jeon K."/>
            <person name="Baek I."/>
            <person name="Lee Y.M."/>
            <person name="Baek K."/>
            <person name="Ko G."/>
        </authorList>
    </citation>
    <scope>NUCLEOTIDE SEQUENCE [LARGE SCALE GENOMIC DNA]</scope>
    <source>
        <strain evidence="4 5">SNUG30099</strain>
    </source>
</reference>
<dbReference type="Proteomes" id="UP001197827">
    <property type="component" value="Unassembled WGS sequence"/>
</dbReference>
<dbReference type="KEGG" id="fit:Fi14EGH31_20490"/>
<reference evidence="6" key="3">
    <citation type="submission" date="2020-09" db="EMBL/GenBank/DDBJ databases">
        <title>Complete genome sequencing of Faecalibacillus intestinalis strain 14EGH31.</title>
        <authorList>
            <person name="Sakamoto M."/>
            <person name="Murakami T."/>
            <person name="Mori H."/>
        </authorList>
    </citation>
    <scope>NUCLEOTIDE SEQUENCE [LARGE SCALE GENOMIC DNA]</scope>
    <source>
        <strain evidence="6">14EGH31</strain>
    </source>
</reference>
<gene>
    <name evidence="4" type="ORF">C7U54_13465</name>
    <name evidence="1" type="ORF">Fi14EGH31_20490</name>
    <name evidence="2" type="ORF">LJD74_00190</name>
    <name evidence="3" type="ORF">NE542_10245</name>
</gene>
<proteinExistence type="predicted"/>
<evidence type="ECO:0000313" key="5">
    <source>
        <dbReference type="Proteomes" id="UP000240974"/>
    </source>
</evidence>
<dbReference type="SUPFAM" id="SSF50475">
    <property type="entry name" value="FMN-binding split barrel"/>
    <property type="match status" value="1"/>
</dbReference>
<dbReference type="EMBL" id="PYLQ01000029">
    <property type="protein sequence ID" value="PST36048.1"/>
    <property type="molecule type" value="Genomic_DNA"/>
</dbReference>
<dbReference type="EMBL" id="AP024085">
    <property type="protein sequence ID" value="BCL58337.1"/>
    <property type="molecule type" value="Genomic_DNA"/>
</dbReference>
<dbReference type="Gene3D" id="2.30.110.10">
    <property type="entry name" value="Electron Transport, Fmn-binding Protein, Chain A"/>
    <property type="match status" value="1"/>
</dbReference>
<evidence type="ECO:0000313" key="4">
    <source>
        <dbReference type="EMBL" id="PST36048.1"/>
    </source>
</evidence>
<dbReference type="InterPro" id="IPR012349">
    <property type="entry name" value="Split_barrel_FMN-bd"/>
</dbReference>
<dbReference type="PANTHER" id="PTHR43567">
    <property type="entry name" value="FLAVOREDOXIN-RELATED-RELATED"/>
    <property type="match status" value="1"/>
</dbReference>
<sequence>MFEKVNIQDLKFNPFDEISNHWVLISAKKDGVVNTMTASWGQLGHLWGKNVMTVYIRPQRYTKEFVDAGDYFTVTLFDGYKKELGVLGSKSGRDGDKIAEVSFDIEEVENQPTFKQGKMVFVCKKIYSDMIDPKQFIDSSLDERWYPQKDYHQRYIGEIIAVYENK</sequence>
<evidence type="ECO:0000313" key="2">
    <source>
        <dbReference type="EMBL" id="MCB8560422.1"/>
    </source>
</evidence>
<dbReference type="RefSeq" id="WP_022001827.1">
    <property type="nucleotide sequence ID" value="NZ_AP024085.1"/>
</dbReference>
<evidence type="ECO:0000313" key="1">
    <source>
        <dbReference type="EMBL" id="BCL58337.1"/>
    </source>
</evidence>
<dbReference type="AlphaFoldDB" id="A0A2T3FL97"/>
<organism evidence="4 5">
    <name type="scientific">Faecalibacillus intestinalis</name>
    <dbReference type="NCBI Taxonomy" id="1982626"/>
    <lineage>
        <taxon>Bacteria</taxon>
        <taxon>Bacillati</taxon>
        <taxon>Bacillota</taxon>
        <taxon>Erysipelotrichia</taxon>
        <taxon>Erysipelotrichales</taxon>
        <taxon>Coprobacillaceae</taxon>
        <taxon>Faecalibacillus</taxon>
    </lineage>
</organism>